<proteinExistence type="predicted"/>
<dbReference type="GO" id="GO:0008168">
    <property type="term" value="F:methyltransferase activity"/>
    <property type="evidence" value="ECO:0007669"/>
    <property type="project" value="UniProtKB-KW"/>
</dbReference>
<dbReference type="PANTHER" id="PTHR44068:SF11">
    <property type="entry name" value="GERANYL DIPHOSPHATE 2-C-METHYLTRANSFERASE"/>
    <property type="match status" value="1"/>
</dbReference>
<organism evidence="2 3">
    <name type="scientific">Hyphobacterium vulgare</name>
    <dbReference type="NCBI Taxonomy" id="1736751"/>
    <lineage>
        <taxon>Bacteria</taxon>
        <taxon>Pseudomonadati</taxon>
        <taxon>Pseudomonadota</taxon>
        <taxon>Alphaproteobacteria</taxon>
        <taxon>Maricaulales</taxon>
        <taxon>Maricaulaceae</taxon>
        <taxon>Hyphobacterium</taxon>
    </lineage>
</organism>
<dbReference type="RefSeq" id="WP_343163332.1">
    <property type="nucleotide sequence ID" value="NZ_JBHRSV010000028.1"/>
</dbReference>
<comment type="caution">
    <text evidence="2">The sequence shown here is derived from an EMBL/GenBank/DDBJ whole genome shotgun (WGS) entry which is preliminary data.</text>
</comment>
<dbReference type="InterPro" id="IPR050447">
    <property type="entry name" value="Erg6_SMT_methyltransf"/>
</dbReference>
<dbReference type="InterPro" id="IPR041698">
    <property type="entry name" value="Methyltransf_25"/>
</dbReference>
<evidence type="ECO:0000259" key="1">
    <source>
        <dbReference type="Pfam" id="PF13649"/>
    </source>
</evidence>
<protein>
    <submittedName>
        <fullName evidence="2">Methyltransferase domain-containing protein</fullName>
    </submittedName>
</protein>
<dbReference type="EMBL" id="JBHRSV010000028">
    <property type="protein sequence ID" value="MFC2927347.1"/>
    <property type="molecule type" value="Genomic_DNA"/>
</dbReference>
<dbReference type="GO" id="GO:0032259">
    <property type="term" value="P:methylation"/>
    <property type="evidence" value="ECO:0007669"/>
    <property type="project" value="UniProtKB-KW"/>
</dbReference>
<dbReference type="Proteomes" id="UP001595379">
    <property type="component" value="Unassembled WGS sequence"/>
</dbReference>
<gene>
    <name evidence="2" type="ORF">ACFOOR_14660</name>
</gene>
<dbReference type="SUPFAM" id="SSF53335">
    <property type="entry name" value="S-adenosyl-L-methionine-dependent methyltransferases"/>
    <property type="match status" value="1"/>
</dbReference>
<keyword evidence="2" id="KW-0489">Methyltransferase</keyword>
<dbReference type="InterPro" id="IPR029063">
    <property type="entry name" value="SAM-dependent_MTases_sf"/>
</dbReference>
<dbReference type="PANTHER" id="PTHR44068">
    <property type="entry name" value="ZGC:194242"/>
    <property type="match status" value="1"/>
</dbReference>
<dbReference type="Gene3D" id="3.40.50.150">
    <property type="entry name" value="Vaccinia Virus protein VP39"/>
    <property type="match status" value="1"/>
</dbReference>
<accession>A0ABV7A107</accession>
<dbReference type="CDD" id="cd02440">
    <property type="entry name" value="AdoMet_MTases"/>
    <property type="match status" value="1"/>
</dbReference>
<evidence type="ECO:0000313" key="2">
    <source>
        <dbReference type="EMBL" id="MFC2927347.1"/>
    </source>
</evidence>
<evidence type="ECO:0000313" key="3">
    <source>
        <dbReference type="Proteomes" id="UP001595379"/>
    </source>
</evidence>
<reference evidence="3" key="1">
    <citation type="journal article" date="2019" name="Int. J. Syst. Evol. Microbiol.">
        <title>The Global Catalogue of Microorganisms (GCM) 10K type strain sequencing project: providing services to taxonomists for standard genome sequencing and annotation.</title>
        <authorList>
            <consortium name="The Broad Institute Genomics Platform"/>
            <consortium name="The Broad Institute Genome Sequencing Center for Infectious Disease"/>
            <person name="Wu L."/>
            <person name="Ma J."/>
        </authorList>
    </citation>
    <scope>NUCLEOTIDE SEQUENCE [LARGE SCALE GENOMIC DNA]</scope>
    <source>
        <strain evidence="3">KCTC 52487</strain>
    </source>
</reference>
<sequence length="250" mass="27523">MDDLQLLIDLHLDGSRQGPGSEAVTRQAISLSGLEASPDLRIADIGCGTGASALVLAHDLSAHVTAVDFLPDFLERLNAAARIAGLGDRIETLDASMDALPFEAETFDAIWAEGAIYNIGFAAGAEAWRRFLKPGGILAVSELTWLTHERPAELQAHWDAQYPEVDTASAKMAVLERLGYAPVGYFVLPESAWLDHYYRPMQQRFAGFLERHANSEAAMAIVAAEETEISLYERYRDFVSYGFYIARRVD</sequence>
<feature type="domain" description="Methyltransferase" evidence="1">
    <location>
        <begin position="42"/>
        <end position="136"/>
    </location>
</feature>
<keyword evidence="3" id="KW-1185">Reference proteome</keyword>
<dbReference type="Pfam" id="PF13649">
    <property type="entry name" value="Methyltransf_25"/>
    <property type="match status" value="1"/>
</dbReference>
<name>A0ABV7A107_9PROT</name>
<keyword evidence="2" id="KW-0808">Transferase</keyword>